<dbReference type="EMBL" id="CP017755">
    <property type="protein sequence ID" value="AOZ11039.1"/>
    <property type="molecule type" value="Genomic_DNA"/>
</dbReference>
<feature type="chain" id="PRO_5046491043" description="Surface antigen domain-containing protein" evidence="1">
    <location>
        <begin position="25"/>
        <end position="129"/>
    </location>
</feature>
<evidence type="ECO:0000256" key="1">
    <source>
        <dbReference type="SAM" id="SignalP"/>
    </source>
</evidence>
<reference evidence="2 3" key="1">
    <citation type="submission" date="2016-10" db="EMBL/GenBank/DDBJ databases">
        <title>Complete genome sequences of three Cupriavidus strains isolated from various Malaysian environments.</title>
        <authorList>
            <person name="Abdullah A.A.-A."/>
            <person name="Shafie N.A.H."/>
            <person name="Lau N.S."/>
        </authorList>
    </citation>
    <scope>NUCLEOTIDE SEQUENCE [LARGE SCALE GENOMIC DNA]</scope>
    <source>
        <strain evidence="2 3">USMAA1020</strain>
    </source>
</reference>
<evidence type="ECO:0000313" key="3">
    <source>
        <dbReference type="Proteomes" id="UP000177515"/>
    </source>
</evidence>
<organism evidence="2 3">
    <name type="scientific">Cupriavidus malaysiensis</name>
    <dbReference type="NCBI Taxonomy" id="367825"/>
    <lineage>
        <taxon>Bacteria</taxon>
        <taxon>Pseudomonadati</taxon>
        <taxon>Pseudomonadota</taxon>
        <taxon>Betaproteobacteria</taxon>
        <taxon>Burkholderiales</taxon>
        <taxon>Burkholderiaceae</taxon>
        <taxon>Cupriavidus</taxon>
    </lineage>
</organism>
<keyword evidence="1" id="KW-0732">Signal</keyword>
<evidence type="ECO:0000313" key="2">
    <source>
        <dbReference type="EMBL" id="AOZ11039.1"/>
    </source>
</evidence>
<feature type="signal peptide" evidence="1">
    <location>
        <begin position="1"/>
        <end position="24"/>
    </location>
</feature>
<name>A0ABM6FGG7_9BURK</name>
<gene>
    <name evidence="2" type="ORF">BKK80_33545</name>
</gene>
<evidence type="ECO:0008006" key="4">
    <source>
        <dbReference type="Google" id="ProtNLM"/>
    </source>
</evidence>
<dbReference type="Proteomes" id="UP000177515">
    <property type="component" value="Chromosome 2"/>
</dbReference>
<dbReference type="RefSeq" id="WP_071022073.1">
    <property type="nucleotide sequence ID" value="NZ_CP017755.1"/>
</dbReference>
<accession>A0ABM6FGG7</accession>
<proteinExistence type="predicted"/>
<keyword evidence="3" id="KW-1185">Reference proteome</keyword>
<sequence length="129" mass="14056">MPMRRALTVAACLLPLTVASPAFAYFDNFIHNTVVGSMNKAEAASFAKAVLKVLTDGEDGAPSAWSAPARRGREAVEASITPLRSKTDQGQSCRRLKAELTRGSSHDEWTGWFCKQADGRWKSRKVGDD</sequence>
<protein>
    <recommendedName>
        <fullName evidence="4">Surface antigen domain-containing protein</fullName>
    </recommendedName>
</protein>